<protein>
    <submittedName>
        <fullName evidence="1">Uncharacterized protein</fullName>
    </submittedName>
</protein>
<comment type="caution">
    <text evidence="1">The sequence shown here is derived from an EMBL/GenBank/DDBJ whole genome shotgun (WGS) entry which is preliminary data.</text>
</comment>
<name>A0ACC1LUZ0_9FUNG</name>
<dbReference type="EMBL" id="JANBVB010003130">
    <property type="protein sequence ID" value="KAJ2880341.1"/>
    <property type="molecule type" value="Genomic_DNA"/>
</dbReference>
<organism evidence="1 2">
    <name type="scientific">Coemansia aciculifera</name>
    <dbReference type="NCBI Taxonomy" id="417176"/>
    <lineage>
        <taxon>Eukaryota</taxon>
        <taxon>Fungi</taxon>
        <taxon>Fungi incertae sedis</taxon>
        <taxon>Zoopagomycota</taxon>
        <taxon>Kickxellomycotina</taxon>
        <taxon>Kickxellomycetes</taxon>
        <taxon>Kickxellales</taxon>
        <taxon>Kickxellaceae</taxon>
        <taxon>Coemansia</taxon>
    </lineage>
</organism>
<proteinExistence type="predicted"/>
<evidence type="ECO:0000313" key="1">
    <source>
        <dbReference type="EMBL" id="KAJ2880341.1"/>
    </source>
</evidence>
<accession>A0ACC1LUZ0</accession>
<evidence type="ECO:0000313" key="2">
    <source>
        <dbReference type="Proteomes" id="UP001139981"/>
    </source>
</evidence>
<sequence>MRENSSLPMQQKRYPRMALIRPRIADKQLVLDAPDHEPLVISLDPVALHLETTQSTVCGSRVQTYRVLSSKISGWLSSVLAVECYLACDPRLLLPLGFEDTSHLLPLTPPSPLSDSMACTAERSGLSFANEAQILLVTSESAQQVSDWIAEERGNNSEGAATLLASGTNSFGPLQYRPNIVVRSTLRRSSCLTRDIQPFEELRWSSIAIGKTRFQISGPCRRCQMISIDQESSRSLKEPYSTLARKMRVNGKVVFGVYLDIADDNVGTEPSSNSVTSIQSDMLISVSI</sequence>
<gene>
    <name evidence="1" type="ORF">IWW38_005967</name>
</gene>
<keyword evidence="2" id="KW-1185">Reference proteome</keyword>
<reference evidence="1" key="1">
    <citation type="submission" date="2022-07" db="EMBL/GenBank/DDBJ databases">
        <title>Phylogenomic reconstructions and comparative analyses of Kickxellomycotina fungi.</title>
        <authorList>
            <person name="Reynolds N.K."/>
            <person name="Stajich J.E."/>
            <person name="Barry K."/>
            <person name="Grigoriev I.V."/>
            <person name="Crous P."/>
            <person name="Smith M.E."/>
        </authorList>
    </citation>
    <scope>NUCLEOTIDE SEQUENCE</scope>
    <source>
        <strain evidence="1">CBS 190363</strain>
    </source>
</reference>
<dbReference type="Proteomes" id="UP001139981">
    <property type="component" value="Unassembled WGS sequence"/>
</dbReference>